<dbReference type="RefSeq" id="WP_338239949.1">
    <property type="nucleotide sequence ID" value="NZ_BQKE01000008.1"/>
</dbReference>
<evidence type="ECO:0000256" key="1">
    <source>
        <dbReference type="SAM" id="Coils"/>
    </source>
</evidence>
<accession>A0AAN4W443</accession>
<organism evidence="2 3">
    <name type="scientific">Persicobacter diffluens</name>
    <dbReference type="NCBI Taxonomy" id="981"/>
    <lineage>
        <taxon>Bacteria</taxon>
        <taxon>Pseudomonadati</taxon>
        <taxon>Bacteroidota</taxon>
        <taxon>Cytophagia</taxon>
        <taxon>Cytophagales</taxon>
        <taxon>Persicobacteraceae</taxon>
        <taxon>Persicobacter</taxon>
    </lineage>
</organism>
<dbReference type="Proteomes" id="UP001310022">
    <property type="component" value="Unassembled WGS sequence"/>
</dbReference>
<reference evidence="2 3" key="1">
    <citation type="submission" date="2021-12" db="EMBL/GenBank/DDBJ databases">
        <title>Genome sequencing of bacteria with rrn-lacking chromosome and rrn-plasmid.</title>
        <authorList>
            <person name="Anda M."/>
            <person name="Iwasaki W."/>
        </authorList>
    </citation>
    <scope>NUCLEOTIDE SEQUENCE [LARGE SCALE GENOMIC DNA]</scope>
    <source>
        <strain evidence="2 3">NBRC 15940</strain>
    </source>
</reference>
<keyword evidence="1" id="KW-0175">Coiled coil</keyword>
<evidence type="ECO:0000313" key="2">
    <source>
        <dbReference type="EMBL" id="GJM64898.1"/>
    </source>
</evidence>
<keyword evidence="3" id="KW-1185">Reference proteome</keyword>
<protein>
    <submittedName>
        <fullName evidence="2">Uncharacterized protein</fullName>
    </submittedName>
</protein>
<dbReference type="AlphaFoldDB" id="A0AAN4W443"/>
<dbReference type="EMBL" id="BQKE01000008">
    <property type="protein sequence ID" value="GJM64898.1"/>
    <property type="molecule type" value="Genomic_DNA"/>
</dbReference>
<name>A0AAN4W443_9BACT</name>
<sequence>MDQSILKTCDECGINFEADSSRYDNFCGEACKTHAKIEKEKATMADREKERDAADKPVADIHQPIPKAGAVAAPVSFQPVASDAATQFIMNNQAAEIQLLKAEKKELQTKYESLKEKYDVTLLDNRTKDKMHELAIEATNLEHKNSVSGTLSGIGDAFAKSPESLPMVLGMIKEMMAPKPEVSSDLSTEGHSPQQVAINKLSAWVNQMDDETAKIFYAMCNQIVMTNPTLESVQNQLKQILNFLNHNQNTQAI</sequence>
<proteinExistence type="predicted"/>
<evidence type="ECO:0000313" key="3">
    <source>
        <dbReference type="Proteomes" id="UP001310022"/>
    </source>
</evidence>
<comment type="caution">
    <text evidence="2">The sequence shown here is derived from an EMBL/GenBank/DDBJ whole genome shotgun (WGS) entry which is preliminary data.</text>
</comment>
<gene>
    <name evidence="2" type="ORF">PEDI_54500</name>
</gene>
<feature type="coiled-coil region" evidence="1">
    <location>
        <begin position="90"/>
        <end position="124"/>
    </location>
</feature>